<reference evidence="2" key="2">
    <citation type="journal article" date="2021" name="PeerJ">
        <title>Extensive microbial diversity within the chicken gut microbiome revealed by metagenomics and culture.</title>
        <authorList>
            <person name="Gilroy R."/>
            <person name="Ravi A."/>
            <person name="Getino M."/>
            <person name="Pursley I."/>
            <person name="Horton D.L."/>
            <person name="Alikhan N.F."/>
            <person name="Baker D."/>
            <person name="Gharbi K."/>
            <person name="Hall N."/>
            <person name="Watson M."/>
            <person name="Adriaenssens E.M."/>
            <person name="Foster-Nyarko E."/>
            <person name="Jarju S."/>
            <person name="Secka A."/>
            <person name="Antonio M."/>
            <person name="Oren A."/>
            <person name="Chaudhuri R.R."/>
            <person name="La Ragione R."/>
            <person name="Hildebrand F."/>
            <person name="Pallen M.J."/>
        </authorList>
    </citation>
    <scope>NUCLEOTIDE SEQUENCE</scope>
    <source>
        <strain evidence="2">21143</strain>
    </source>
</reference>
<dbReference type="Pfam" id="PF11325">
    <property type="entry name" value="DUF3127"/>
    <property type="match status" value="1"/>
</dbReference>
<evidence type="ECO:0000256" key="1">
    <source>
        <dbReference type="SAM" id="MobiDB-lite"/>
    </source>
</evidence>
<feature type="region of interest" description="Disordered" evidence="1">
    <location>
        <begin position="92"/>
        <end position="119"/>
    </location>
</feature>
<protein>
    <submittedName>
        <fullName evidence="2">DUF3127 domain-containing protein</fullName>
    </submittedName>
</protein>
<comment type="caution">
    <text evidence="2">The sequence shown here is derived from an EMBL/GenBank/DDBJ whole genome shotgun (WGS) entry which is preliminary data.</text>
</comment>
<dbReference type="EMBL" id="DVKT01000069">
    <property type="protein sequence ID" value="HIT40235.1"/>
    <property type="molecule type" value="Genomic_DNA"/>
</dbReference>
<dbReference type="AlphaFoldDB" id="A0A9D1GFL7"/>
<name>A0A9D1GFL7_9BACT</name>
<evidence type="ECO:0000313" key="3">
    <source>
        <dbReference type="Proteomes" id="UP000886722"/>
    </source>
</evidence>
<sequence>MEIKGRIIHVMPLQSGIGQVSGKEWKKQEYVLETQEQYPRKVCFQVSGNRIEQYPVSVGDEVVVSFDLESREAKGRWYTDVRAWKIEKVQASAPAHGEGSVPPPPADFEPNAQTDDLPF</sequence>
<gene>
    <name evidence="2" type="ORF">IAD06_09410</name>
</gene>
<reference evidence="2" key="1">
    <citation type="submission" date="2020-10" db="EMBL/GenBank/DDBJ databases">
        <authorList>
            <person name="Gilroy R."/>
        </authorList>
    </citation>
    <scope>NUCLEOTIDE SEQUENCE</scope>
    <source>
        <strain evidence="2">21143</strain>
    </source>
</reference>
<proteinExistence type="predicted"/>
<accession>A0A9D1GFL7</accession>
<evidence type="ECO:0000313" key="2">
    <source>
        <dbReference type="EMBL" id="HIT40235.1"/>
    </source>
</evidence>
<organism evidence="2 3">
    <name type="scientific">Candidatus Caccoplasma intestinavium</name>
    <dbReference type="NCBI Taxonomy" id="2840716"/>
    <lineage>
        <taxon>Bacteria</taxon>
        <taxon>Pseudomonadati</taxon>
        <taxon>Bacteroidota</taxon>
        <taxon>Bacteroidia</taxon>
        <taxon>Bacteroidales</taxon>
        <taxon>Bacteroidaceae</taxon>
        <taxon>Bacteroidaceae incertae sedis</taxon>
        <taxon>Candidatus Caccoplasma</taxon>
    </lineage>
</organism>
<dbReference type="InterPro" id="IPR021474">
    <property type="entry name" value="DUF3127"/>
</dbReference>
<dbReference type="Proteomes" id="UP000886722">
    <property type="component" value="Unassembled WGS sequence"/>
</dbReference>